<gene>
    <name evidence="9" type="ORF">IC614_10455</name>
</gene>
<dbReference type="PANTHER" id="PTHR10188">
    <property type="entry name" value="L-ASPARAGINASE"/>
    <property type="match status" value="1"/>
</dbReference>
<dbReference type="CDD" id="cd04701">
    <property type="entry name" value="Asparaginase_2"/>
    <property type="match status" value="1"/>
</dbReference>
<evidence type="ECO:0000256" key="5">
    <source>
        <dbReference type="PIRSR" id="PIRSR600246-1"/>
    </source>
</evidence>
<evidence type="ECO:0000256" key="1">
    <source>
        <dbReference type="ARBA" id="ARBA00022670"/>
    </source>
</evidence>
<keyword evidence="1" id="KW-0645">Protease</keyword>
<dbReference type="Proteomes" id="UP000594873">
    <property type="component" value="Chromosome"/>
</dbReference>
<dbReference type="InterPro" id="IPR029055">
    <property type="entry name" value="Ntn_hydrolases_N"/>
</dbReference>
<keyword evidence="3" id="KW-0068">Autocatalytic cleavage</keyword>
<dbReference type="KEGG" id="sflv:IC614_10455"/>
<evidence type="ECO:0000313" key="10">
    <source>
        <dbReference type="Proteomes" id="UP000594873"/>
    </source>
</evidence>
<feature type="active site" description="Nucleophile" evidence="5">
    <location>
        <position position="189"/>
    </location>
</feature>
<keyword evidence="8" id="KW-0732">Signal</keyword>
<dbReference type="Pfam" id="PF01112">
    <property type="entry name" value="Asparaginase_2"/>
    <property type="match status" value="1"/>
</dbReference>
<dbReference type="PANTHER" id="PTHR10188:SF6">
    <property type="entry name" value="N(4)-(BETA-N-ACETYLGLUCOSAMINYL)-L-ASPARAGINASE"/>
    <property type="match status" value="1"/>
</dbReference>
<feature type="signal peptide" evidence="8">
    <location>
        <begin position="1"/>
        <end position="18"/>
    </location>
</feature>
<keyword evidence="10" id="KW-1185">Reference proteome</keyword>
<protein>
    <recommendedName>
        <fullName evidence="4">Isoaspartyl peptidase</fullName>
    </recommendedName>
</protein>
<organism evidence="9 10">
    <name type="scientific">Allosphingosinicella flava</name>
    <dbReference type="NCBI Taxonomy" id="2771430"/>
    <lineage>
        <taxon>Bacteria</taxon>
        <taxon>Pseudomonadati</taxon>
        <taxon>Pseudomonadota</taxon>
        <taxon>Alphaproteobacteria</taxon>
        <taxon>Sphingomonadales</taxon>
        <taxon>Sphingomonadaceae</taxon>
        <taxon>Allosphingosinicella</taxon>
    </lineage>
</organism>
<feature type="binding site" evidence="6">
    <location>
        <begin position="217"/>
        <end position="220"/>
    </location>
    <ligand>
        <name>substrate</name>
    </ligand>
</feature>
<dbReference type="EMBL" id="CP065592">
    <property type="protein sequence ID" value="QPQ54738.1"/>
    <property type="molecule type" value="Genomic_DNA"/>
</dbReference>
<dbReference type="AlphaFoldDB" id="A0A7T2GJN6"/>
<dbReference type="FunFam" id="3.60.20.30:FF:000001">
    <property type="entry name" value="Isoaspartyl peptidase/L-asparaginase"/>
    <property type="match status" value="1"/>
</dbReference>
<feature type="site" description="Cleavage; by autolysis" evidence="7">
    <location>
        <begin position="188"/>
        <end position="189"/>
    </location>
</feature>
<feature type="binding site" evidence="6">
    <location>
        <begin position="240"/>
        <end position="243"/>
    </location>
    <ligand>
        <name>substrate</name>
    </ligand>
</feature>
<dbReference type="Gene3D" id="3.60.20.30">
    <property type="entry name" value="(Glycosyl)asparaginase"/>
    <property type="match status" value="1"/>
</dbReference>
<evidence type="ECO:0000256" key="3">
    <source>
        <dbReference type="ARBA" id="ARBA00022813"/>
    </source>
</evidence>
<proteinExistence type="predicted"/>
<evidence type="ECO:0000256" key="2">
    <source>
        <dbReference type="ARBA" id="ARBA00022801"/>
    </source>
</evidence>
<name>A0A7T2GJN6_9SPHN</name>
<keyword evidence="2" id="KW-0378">Hydrolase</keyword>
<dbReference type="SUPFAM" id="SSF56235">
    <property type="entry name" value="N-terminal nucleophile aminohydrolases (Ntn hydrolases)"/>
    <property type="match status" value="1"/>
</dbReference>
<evidence type="ECO:0000256" key="8">
    <source>
        <dbReference type="SAM" id="SignalP"/>
    </source>
</evidence>
<evidence type="ECO:0000256" key="6">
    <source>
        <dbReference type="PIRSR" id="PIRSR600246-2"/>
    </source>
</evidence>
<sequence>MRFSLILGALLMSTAAQAADWKLVIHGGAGVIERSRLKPVQEKEIRAALDRALAAGSEILAGGGSALDAVEKTVKVLEDDPNFNAGKGAVFTYEGKNELDAAIMDGRTRAAGAVTGVTMTKNPVGLARRVMENSPHVFLSREGADQFSKEQGLEQVPNSYFATPERRRQLDEMKARKVGSFDVDLKYGTVGAVALDAQGHVAAATSTGGLTGKRWARIGDSPIIGAGTYADDRACAVSATGAGEYFIREGVAHEICARLRFTGESAKAAADTVMAEVKALGGTGGVIVVTPKGETEYSFNTPGMYRGKASAEGRSVAIFGDE</sequence>
<feature type="chain" id="PRO_5032743123" description="Isoaspartyl peptidase" evidence="8">
    <location>
        <begin position="19"/>
        <end position="322"/>
    </location>
</feature>
<evidence type="ECO:0000256" key="7">
    <source>
        <dbReference type="PIRSR" id="PIRSR600246-3"/>
    </source>
</evidence>
<accession>A0A7T2GJN6</accession>
<dbReference type="GO" id="GO:0008233">
    <property type="term" value="F:peptidase activity"/>
    <property type="evidence" value="ECO:0007669"/>
    <property type="project" value="UniProtKB-KW"/>
</dbReference>
<dbReference type="GO" id="GO:0006508">
    <property type="term" value="P:proteolysis"/>
    <property type="evidence" value="ECO:0007669"/>
    <property type="project" value="UniProtKB-KW"/>
</dbReference>
<evidence type="ECO:0000313" key="9">
    <source>
        <dbReference type="EMBL" id="QPQ54738.1"/>
    </source>
</evidence>
<evidence type="ECO:0000256" key="4">
    <source>
        <dbReference type="ARBA" id="ARBA00069124"/>
    </source>
</evidence>
<reference evidence="9 10" key="1">
    <citation type="submission" date="2020-11" db="EMBL/GenBank/DDBJ databases">
        <title>Genome seq and assembly of Sphingosinicella sp.</title>
        <authorList>
            <person name="Chhetri G."/>
        </authorList>
    </citation>
    <scope>NUCLEOTIDE SEQUENCE [LARGE SCALE GENOMIC DNA]</scope>
    <source>
        <strain evidence="9 10">UDD2</strain>
    </source>
</reference>
<dbReference type="GO" id="GO:0016811">
    <property type="term" value="F:hydrolase activity, acting on carbon-nitrogen (but not peptide) bonds, in linear amides"/>
    <property type="evidence" value="ECO:0007669"/>
    <property type="project" value="UniProtKB-ARBA"/>
</dbReference>
<dbReference type="InterPro" id="IPR000246">
    <property type="entry name" value="Peptidase_T2"/>
</dbReference>